<evidence type="ECO:0000313" key="2">
    <source>
        <dbReference type="Proteomes" id="UP001238603"/>
    </source>
</evidence>
<dbReference type="InterPro" id="IPR011004">
    <property type="entry name" value="Trimer_LpxA-like_sf"/>
</dbReference>
<dbReference type="InterPro" id="IPR051159">
    <property type="entry name" value="Hexapeptide_acetyltransf"/>
</dbReference>
<dbReference type="EMBL" id="JASVDS010000006">
    <property type="protein sequence ID" value="MDL5034040.1"/>
    <property type="molecule type" value="Genomic_DNA"/>
</dbReference>
<proteinExistence type="predicted"/>
<dbReference type="GO" id="GO:0016746">
    <property type="term" value="F:acyltransferase activity"/>
    <property type="evidence" value="ECO:0007669"/>
    <property type="project" value="UniProtKB-KW"/>
</dbReference>
<dbReference type="Pfam" id="PF00132">
    <property type="entry name" value="Hexapep"/>
    <property type="match status" value="1"/>
</dbReference>
<comment type="caution">
    <text evidence="1">The sequence shown here is derived from an EMBL/GenBank/DDBJ whole genome shotgun (WGS) entry which is preliminary data.</text>
</comment>
<keyword evidence="1" id="KW-0808">Transferase</keyword>
<keyword evidence="2" id="KW-1185">Reference proteome</keyword>
<keyword evidence="1" id="KW-0012">Acyltransferase</keyword>
<sequence>MSLMQRLERWRGMISRLPALELEGAVRALLVHFFFHTSDKQRVELVGEGPRTINVLTPTVFKGAGAFRLSNRAVFGVPRSPGSLSCSYFEARTPESLIEIGPGTVFNNRCVLISEGAFIRFGADCLVGQELQIFDSHLHDLRLAHRRSPDPSPRGVEIGSQVFIGARVTMLKGVRIGDGCIIAAGAVLTPGFEAPPMTMVGGNPARVLGPVPQD</sequence>
<accession>A0ABT7LME9</accession>
<dbReference type="EC" id="2.3.1.-" evidence="1"/>
<protein>
    <submittedName>
        <fullName evidence="1">Acyltransferase</fullName>
        <ecNumber evidence="1">2.3.1.-</ecNumber>
    </submittedName>
</protein>
<organism evidence="1 2">
    <name type="scientific">Roseateles subflavus</name>
    <dbReference type="NCBI Taxonomy" id="3053353"/>
    <lineage>
        <taxon>Bacteria</taxon>
        <taxon>Pseudomonadati</taxon>
        <taxon>Pseudomonadota</taxon>
        <taxon>Betaproteobacteria</taxon>
        <taxon>Burkholderiales</taxon>
        <taxon>Sphaerotilaceae</taxon>
        <taxon>Roseateles</taxon>
    </lineage>
</organism>
<dbReference type="InterPro" id="IPR001451">
    <property type="entry name" value="Hexapep"/>
</dbReference>
<dbReference type="Gene3D" id="2.160.10.10">
    <property type="entry name" value="Hexapeptide repeat proteins"/>
    <property type="match status" value="1"/>
</dbReference>
<dbReference type="RefSeq" id="WP_285984115.1">
    <property type="nucleotide sequence ID" value="NZ_JASVDS010000006.1"/>
</dbReference>
<dbReference type="Proteomes" id="UP001238603">
    <property type="component" value="Unassembled WGS sequence"/>
</dbReference>
<name>A0ABT7LME9_9BURK</name>
<evidence type="ECO:0000313" key="1">
    <source>
        <dbReference type="EMBL" id="MDL5034040.1"/>
    </source>
</evidence>
<dbReference type="PANTHER" id="PTHR23416">
    <property type="entry name" value="SIALIC ACID SYNTHASE-RELATED"/>
    <property type="match status" value="1"/>
</dbReference>
<dbReference type="SUPFAM" id="SSF51161">
    <property type="entry name" value="Trimeric LpxA-like enzymes"/>
    <property type="match status" value="1"/>
</dbReference>
<gene>
    <name evidence="1" type="ORF">QRD43_19225</name>
</gene>
<dbReference type="CDD" id="cd04647">
    <property type="entry name" value="LbH_MAT_like"/>
    <property type="match status" value="1"/>
</dbReference>
<reference evidence="1 2" key="1">
    <citation type="submission" date="2023-06" db="EMBL/GenBank/DDBJ databases">
        <title>Pelomonas sp. APW6 16S ribosomal RNA gene genome sequencing and assembly.</title>
        <authorList>
            <person name="Woo H."/>
        </authorList>
    </citation>
    <scope>NUCLEOTIDE SEQUENCE [LARGE SCALE GENOMIC DNA]</scope>
    <source>
        <strain evidence="1 2">APW6</strain>
    </source>
</reference>